<dbReference type="InterPro" id="IPR049899">
    <property type="entry name" value="Znf_C2HC_C3H"/>
</dbReference>
<dbReference type="InterPro" id="IPR001660">
    <property type="entry name" value="SAM"/>
</dbReference>
<name>A0A1J4JMB6_9EUKA</name>
<keyword evidence="1" id="KW-0479">Metal-binding</keyword>
<dbReference type="Gene3D" id="1.10.150.50">
    <property type="entry name" value="Transcription Factor, Ets-1"/>
    <property type="match status" value="1"/>
</dbReference>
<organism evidence="7 8">
    <name type="scientific">Tritrichomonas foetus</name>
    <dbReference type="NCBI Taxonomy" id="1144522"/>
    <lineage>
        <taxon>Eukaryota</taxon>
        <taxon>Metamonada</taxon>
        <taxon>Parabasalia</taxon>
        <taxon>Tritrichomonadida</taxon>
        <taxon>Tritrichomonadidae</taxon>
        <taxon>Tritrichomonas</taxon>
    </lineage>
</organism>
<dbReference type="GeneID" id="94843603"/>
<dbReference type="EMBL" id="MLAK01000964">
    <property type="protein sequence ID" value="OHT00247.1"/>
    <property type="molecule type" value="Genomic_DNA"/>
</dbReference>
<comment type="caution">
    <text evidence="7">The sequence shown here is derived from an EMBL/GenBank/DDBJ whole genome shotgun (WGS) entry which is preliminary data.</text>
</comment>
<sequence length="264" mass="31090">MNTSNWSVSDVANYLEKLGLSQYANTFVSNDIDGRVLPYLDDSYLKEMGITSIGHRILLKRFISQIRNEEETFPKMQVFDDSIHPLDQSLHYQLFVAPLDEEQLNKNEEKTASAEPQENDEKLECEICHQKIPFLFFEKHCNTCRTVFDQCKREYERRNMNFTDQQIIDLINGKVPENHIQLEKCEFCGRKYSKSSFSKHTESCKKRHEEIQKKNGEKLVAKNKSNRFMEEHEQLIQRIKAQRKEFKGTPDNFPKIEIKGTEAI</sequence>
<accession>A0A1J4JMB6</accession>
<dbReference type="PANTHER" id="PTHR46829">
    <property type="entry name" value="STERILE ALPHA MOTIF DOMAIN-CONTAINING PROTEIN 15"/>
    <property type="match status" value="1"/>
</dbReference>
<protein>
    <submittedName>
        <fullName evidence="7">Uncharacterized protein</fullName>
    </submittedName>
</protein>
<dbReference type="PROSITE" id="PS52027">
    <property type="entry name" value="ZF_C2HC_C3H"/>
    <property type="match status" value="1"/>
</dbReference>
<evidence type="ECO:0000259" key="6">
    <source>
        <dbReference type="PROSITE" id="PS52027"/>
    </source>
</evidence>
<keyword evidence="8" id="KW-1185">Reference proteome</keyword>
<dbReference type="PROSITE" id="PS50105">
    <property type="entry name" value="SAM_DOMAIN"/>
    <property type="match status" value="1"/>
</dbReference>
<evidence type="ECO:0000313" key="7">
    <source>
        <dbReference type="EMBL" id="OHT00247.1"/>
    </source>
</evidence>
<evidence type="ECO:0000256" key="3">
    <source>
        <dbReference type="ARBA" id="ARBA00022833"/>
    </source>
</evidence>
<dbReference type="AlphaFoldDB" id="A0A1J4JMB6"/>
<dbReference type="GO" id="GO:0008270">
    <property type="term" value="F:zinc ion binding"/>
    <property type="evidence" value="ECO:0007669"/>
    <property type="project" value="UniProtKB-KW"/>
</dbReference>
<dbReference type="RefSeq" id="XP_068353383.1">
    <property type="nucleotide sequence ID" value="XM_068508899.1"/>
</dbReference>
<dbReference type="Gene3D" id="3.30.160.60">
    <property type="entry name" value="Classic Zinc Finger"/>
    <property type="match status" value="1"/>
</dbReference>
<keyword evidence="2 4" id="KW-0863">Zinc-finger</keyword>
<reference evidence="7" key="1">
    <citation type="submission" date="2016-10" db="EMBL/GenBank/DDBJ databases">
        <authorList>
            <person name="Benchimol M."/>
            <person name="Almeida L.G."/>
            <person name="Vasconcelos A.T."/>
            <person name="Perreira-Neves A."/>
            <person name="Rosa I.A."/>
            <person name="Tasca T."/>
            <person name="Bogo M.R."/>
            <person name="de Souza W."/>
        </authorList>
    </citation>
    <scope>NUCLEOTIDE SEQUENCE [LARGE SCALE GENOMIC DNA]</scope>
    <source>
        <strain evidence="7">K</strain>
    </source>
</reference>
<dbReference type="SUPFAM" id="SSF47769">
    <property type="entry name" value="SAM/Pointed domain"/>
    <property type="match status" value="1"/>
</dbReference>
<feature type="domain" description="SAM" evidence="5">
    <location>
        <begin position="6"/>
        <end position="69"/>
    </location>
</feature>
<dbReference type="CDD" id="cd09487">
    <property type="entry name" value="SAM_superfamily"/>
    <property type="match status" value="1"/>
</dbReference>
<dbReference type="OrthoDB" id="445896at2759"/>
<dbReference type="Proteomes" id="UP000179807">
    <property type="component" value="Unassembled WGS sequence"/>
</dbReference>
<proteinExistence type="predicted"/>
<feature type="domain" description="C2HC/C3H-type" evidence="6">
    <location>
        <begin position="181"/>
        <end position="210"/>
    </location>
</feature>
<dbReference type="PANTHER" id="PTHR46829:SF1">
    <property type="entry name" value="STERILE ALPHA MOTIF DOMAIN-CONTAINING PROTEIN 15"/>
    <property type="match status" value="1"/>
</dbReference>
<keyword evidence="3" id="KW-0862">Zinc</keyword>
<evidence type="ECO:0000313" key="8">
    <source>
        <dbReference type="Proteomes" id="UP000179807"/>
    </source>
</evidence>
<dbReference type="InterPro" id="IPR013761">
    <property type="entry name" value="SAM/pointed_sf"/>
</dbReference>
<dbReference type="SMART" id="SM00454">
    <property type="entry name" value="SAM"/>
    <property type="match status" value="1"/>
</dbReference>
<gene>
    <name evidence="7" type="ORF">TRFO_33123</name>
</gene>
<evidence type="ECO:0000256" key="2">
    <source>
        <dbReference type="ARBA" id="ARBA00022771"/>
    </source>
</evidence>
<evidence type="ECO:0000259" key="5">
    <source>
        <dbReference type="PROSITE" id="PS50105"/>
    </source>
</evidence>
<evidence type="ECO:0000256" key="1">
    <source>
        <dbReference type="ARBA" id="ARBA00022723"/>
    </source>
</evidence>
<dbReference type="VEuPathDB" id="TrichDB:TRFO_33123"/>
<evidence type="ECO:0000256" key="4">
    <source>
        <dbReference type="PROSITE-ProRule" id="PRU01371"/>
    </source>
</evidence>
<dbReference type="Pfam" id="PF00536">
    <property type="entry name" value="SAM_1"/>
    <property type="match status" value="1"/>
</dbReference>